<dbReference type="EMBL" id="LR796621">
    <property type="protein sequence ID" value="CAB4154401.1"/>
    <property type="molecule type" value="Genomic_DNA"/>
</dbReference>
<sequence length="53" mass="6067">NVDLMLTNGIANLNNVSTEADVKHTVLGLRYKQLRLDLEQRLKKAADKFNKKQ</sequence>
<name>A0A6J5NAC3_9CAUD</name>
<feature type="non-terminal residue" evidence="1">
    <location>
        <position position="1"/>
    </location>
</feature>
<protein>
    <submittedName>
        <fullName evidence="1">Uncharacterized protein</fullName>
    </submittedName>
</protein>
<evidence type="ECO:0000313" key="1">
    <source>
        <dbReference type="EMBL" id="CAB4154401.1"/>
    </source>
</evidence>
<organism evidence="1">
    <name type="scientific">uncultured Caudovirales phage</name>
    <dbReference type="NCBI Taxonomy" id="2100421"/>
    <lineage>
        <taxon>Viruses</taxon>
        <taxon>Duplodnaviria</taxon>
        <taxon>Heunggongvirae</taxon>
        <taxon>Uroviricota</taxon>
        <taxon>Caudoviricetes</taxon>
        <taxon>Peduoviridae</taxon>
        <taxon>Maltschvirus</taxon>
        <taxon>Maltschvirus maltsch</taxon>
    </lineage>
</organism>
<proteinExistence type="predicted"/>
<accession>A0A6J5NAC3</accession>
<reference evidence="1" key="1">
    <citation type="submission" date="2020-04" db="EMBL/GenBank/DDBJ databases">
        <authorList>
            <person name="Chiriac C."/>
            <person name="Salcher M."/>
            <person name="Ghai R."/>
            <person name="Kavagutti S V."/>
        </authorList>
    </citation>
    <scope>NUCLEOTIDE SEQUENCE</scope>
</reference>
<gene>
    <name evidence="1" type="ORF">UFOVP644_1</name>
</gene>